<feature type="signal peptide" evidence="1">
    <location>
        <begin position="1"/>
        <end position="26"/>
    </location>
</feature>
<evidence type="ECO:0000313" key="3">
    <source>
        <dbReference type="Proteomes" id="UP000039660"/>
    </source>
</evidence>
<dbReference type="AlphaFoldDB" id="A0A0T7GFD5"/>
<dbReference type="Proteomes" id="UP000039660">
    <property type="component" value="Unassembled WGS sequence"/>
</dbReference>
<evidence type="ECO:0000256" key="1">
    <source>
        <dbReference type="SAM" id="SignalP"/>
    </source>
</evidence>
<organism evidence="2 3">
    <name type="scientific">Neorhizobium galegae bv. officinalis</name>
    <dbReference type="NCBI Taxonomy" id="323656"/>
    <lineage>
        <taxon>Bacteria</taxon>
        <taxon>Pseudomonadati</taxon>
        <taxon>Pseudomonadota</taxon>
        <taxon>Alphaproteobacteria</taxon>
        <taxon>Hyphomicrobiales</taxon>
        <taxon>Rhizobiaceae</taxon>
        <taxon>Rhizobium/Agrobacterium group</taxon>
        <taxon>Neorhizobium</taxon>
    </lineage>
</organism>
<feature type="chain" id="PRO_5006683167" evidence="1">
    <location>
        <begin position="27"/>
        <end position="458"/>
    </location>
</feature>
<reference evidence="2 3" key="1">
    <citation type="submission" date="2014-08" db="EMBL/GenBank/DDBJ databases">
        <authorList>
            <person name="Chen Y.-H."/>
        </authorList>
    </citation>
    <scope>NUCLEOTIDE SEQUENCE [LARGE SCALE GENOMIC DNA]</scope>
</reference>
<dbReference type="InterPro" id="IPR029045">
    <property type="entry name" value="ClpP/crotonase-like_dom_sf"/>
</dbReference>
<keyword evidence="1" id="KW-0732">Signal</keyword>
<proteinExistence type="predicted"/>
<gene>
    <name evidence="2" type="ORF">NGAL_HAMBI1189_11730</name>
</gene>
<evidence type="ECO:0000313" key="2">
    <source>
        <dbReference type="EMBL" id="CDZ45975.1"/>
    </source>
</evidence>
<dbReference type="SUPFAM" id="SSF52096">
    <property type="entry name" value="ClpP/crotonase"/>
    <property type="match status" value="1"/>
</dbReference>
<protein>
    <submittedName>
        <fullName evidence="2">Peptidase, S41 family</fullName>
    </submittedName>
</protein>
<name>A0A0T7GFD5_NEOGA</name>
<sequence>MSPGWLAIPRTAAVALTLAVAGSAQAADVNLTPPQMREDLTFLKEKWAPLDKSFSDSQRVAFGRHLDETASAVEDLEPEEFALEVMKAVAIARNGHTNANVGTLLGADLPVRVWSFSDGLYIVKTHPDFEWLLGARIDGIGSLTTQEALDRVRAYLPGTDQRIRFLSPGYLVAPAVLEQIGAVDSTDHVPLTLQFDDGRTEIVELAPTKGEDPGDERKASLNRGYSVLIPDDPDLPGRWRHLLDGRKELPPIYGKRSDVQARFLDDAKKVLYIRNDTSRSIDETPLPDKFAGIILDKILPMQPKHIIVDLRLNNGGDFFNTILFSRAIPRLVPRDGRVFVLVGRATFSAGITTAAMLKGEGGDKVTLIGEPMGDGGQFWSEGKYVKLPNSQIAVRYSHQFHDYETGCFDVGDCYWATVAFGPRGISIAPETTVELSFRAYAQGRDPVQEKVLDLAGGP</sequence>
<accession>A0A0T7GFD5</accession>
<dbReference type="Gene3D" id="3.90.226.10">
    <property type="entry name" value="2-enoyl-CoA Hydratase, Chain A, domain 1"/>
    <property type="match status" value="1"/>
</dbReference>
<dbReference type="EMBL" id="CCRK01000002">
    <property type="protein sequence ID" value="CDZ45975.1"/>
    <property type="molecule type" value="Genomic_DNA"/>
</dbReference>
<dbReference type="RefSeq" id="WP_046632186.1">
    <property type="nucleotide sequence ID" value="NZ_CCRK01000002.1"/>
</dbReference>